<reference evidence="12" key="1">
    <citation type="submission" date="2025-08" db="UniProtKB">
        <authorList>
            <consortium name="Ensembl"/>
        </authorList>
    </citation>
    <scope>IDENTIFICATION</scope>
</reference>
<dbReference type="Pfam" id="PF07654">
    <property type="entry name" value="C1-set"/>
    <property type="match status" value="1"/>
</dbReference>
<dbReference type="InterPro" id="IPR007110">
    <property type="entry name" value="Ig-like_dom"/>
</dbReference>
<keyword evidence="6" id="KW-1133">Transmembrane helix</keyword>
<dbReference type="InterPro" id="IPR036179">
    <property type="entry name" value="Ig-like_dom_sf"/>
</dbReference>
<dbReference type="GO" id="GO:0002474">
    <property type="term" value="P:antigen processing and presentation of peptide antigen via MHC class I"/>
    <property type="evidence" value="ECO:0007669"/>
    <property type="project" value="UniProtKB-KW"/>
</dbReference>
<dbReference type="InterPro" id="IPR003006">
    <property type="entry name" value="Ig/MHC_CS"/>
</dbReference>
<dbReference type="GeneTree" id="ENSGT01150000286995"/>
<evidence type="ECO:0000256" key="3">
    <source>
        <dbReference type="ARBA" id="ARBA00022692"/>
    </source>
</evidence>
<evidence type="ECO:0000259" key="11">
    <source>
        <dbReference type="PROSITE" id="PS50835"/>
    </source>
</evidence>
<dbReference type="PANTHER" id="PTHR16675">
    <property type="entry name" value="MHC CLASS I-RELATED"/>
    <property type="match status" value="1"/>
</dbReference>
<organism evidence="12 13">
    <name type="scientific">Laticauda laticaudata</name>
    <name type="common">Blue-ringed sea krait</name>
    <name type="synonym">Blue-lipped sea krait</name>
    <dbReference type="NCBI Taxonomy" id="8630"/>
    <lineage>
        <taxon>Eukaryota</taxon>
        <taxon>Metazoa</taxon>
        <taxon>Chordata</taxon>
        <taxon>Craniata</taxon>
        <taxon>Vertebrata</taxon>
        <taxon>Euteleostomi</taxon>
        <taxon>Lepidosauria</taxon>
        <taxon>Squamata</taxon>
        <taxon>Bifurcata</taxon>
        <taxon>Unidentata</taxon>
        <taxon>Episquamata</taxon>
        <taxon>Toxicofera</taxon>
        <taxon>Serpentes</taxon>
        <taxon>Colubroidea</taxon>
        <taxon>Elapidae</taxon>
        <taxon>Laticaudinae</taxon>
        <taxon>Laticauda</taxon>
    </lineage>
</organism>
<evidence type="ECO:0000256" key="8">
    <source>
        <dbReference type="ARBA" id="ARBA00023157"/>
    </source>
</evidence>
<dbReference type="Gene3D" id="2.60.40.10">
    <property type="entry name" value="Immunoglobulins"/>
    <property type="match status" value="1"/>
</dbReference>
<reference evidence="12" key="2">
    <citation type="submission" date="2025-09" db="UniProtKB">
        <authorList>
            <consortium name="Ensembl"/>
        </authorList>
    </citation>
    <scope>IDENTIFICATION</scope>
</reference>
<dbReference type="InterPro" id="IPR003597">
    <property type="entry name" value="Ig_C1-set"/>
</dbReference>
<dbReference type="PROSITE" id="PS00290">
    <property type="entry name" value="IG_MHC"/>
    <property type="match status" value="1"/>
</dbReference>
<dbReference type="FunFam" id="2.60.40.10:FF:000204">
    <property type="entry name" value="Major histocompatibility complex, class I-related protein"/>
    <property type="match status" value="1"/>
</dbReference>
<dbReference type="GO" id="GO:0005615">
    <property type="term" value="C:extracellular space"/>
    <property type="evidence" value="ECO:0007669"/>
    <property type="project" value="TreeGrafter"/>
</dbReference>
<accession>A0A8C5WVZ7</accession>
<dbReference type="GO" id="GO:0006955">
    <property type="term" value="P:immune response"/>
    <property type="evidence" value="ECO:0007669"/>
    <property type="project" value="TreeGrafter"/>
</dbReference>
<keyword evidence="3" id="KW-0812">Transmembrane</keyword>
<evidence type="ECO:0000256" key="7">
    <source>
        <dbReference type="ARBA" id="ARBA00023136"/>
    </source>
</evidence>
<keyword evidence="4" id="KW-0732">Signal</keyword>
<dbReference type="AlphaFoldDB" id="A0A8C5WVZ7"/>
<evidence type="ECO:0000256" key="1">
    <source>
        <dbReference type="ARBA" id="ARBA00004479"/>
    </source>
</evidence>
<evidence type="ECO:0000256" key="10">
    <source>
        <dbReference type="RuleBase" id="RU004439"/>
    </source>
</evidence>
<dbReference type="Proteomes" id="UP000694406">
    <property type="component" value="Unplaced"/>
</dbReference>
<dbReference type="InterPro" id="IPR037055">
    <property type="entry name" value="MHC_I-like_Ag-recog_sf"/>
</dbReference>
<evidence type="ECO:0000256" key="4">
    <source>
        <dbReference type="ARBA" id="ARBA00022729"/>
    </source>
</evidence>
<dbReference type="Gene3D" id="3.30.500.10">
    <property type="entry name" value="MHC class I-like antigen recognition-like"/>
    <property type="match status" value="1"/>
</dbReference>
<dbReference type="GO" id="GO:0009897">
    <property type="term" value="C:external side of plasma membrane"/>
    <property type="evidence" value="ECO:0007669"/>
    <property type="project" value="TreeGrafter"/>
</dbReference>
<evidence type="ECO:0000256" key="5">
    <source>
        <dbReference type="ARBA" id="ARBA00022859"/>
    </source>
</evidence>
<dbReference type="SUPFAM" id="SSF54452">
    <property type="entry name" value="MHC antigen-recognition domain"/>
    <property type="match status" value="1"/>
</dbReference>
<dbReference type="PROSITE" id="PS50835">
    <property type="entry name" value="IG_LIKE"/>
    <property type="match status" value="1"/>
</dbReference>
<dbReference type="SUPFAM" id="SSF48726">
    <property type="entry name" value="Immunoglobulin"/>
    <property type="match status" value="1"/>
</dbReference>
<dbReference type="SMART" id="SM00407">
    <property type="entry name" value="IGc1"/>
    <property type="match status" value="1"/>
</dbReference>
<dbReference type="GO" id="GO:0042612">
    <property type="term" value="C:MHC class I protein complex"/>
    <property type="evidence" value="ECO:0007669"/>
    <property type="project" value="UniProtKB-KW"/>
</dbReference>
<evidence type="ECO:0000256" key="9">
    <source>
        <dbReference type="ARBA" id="ARBA00023180"/>
    </source>
</evidence>
<dbReference type="PRINTS" id="PR01638">
    <property type="entry name" value="MHCCLASSI"/>
</dbReference>
<evidence type="ECO:0000313" key="13">
    <source>
        <dbReference type="Proteomes" id="UP000694406"/>
    </source>
</evidence>
<dbReference type="Ensembl" id="ENSLLTT00000017815.1">
    <property type="protein sequence ID" value="ENSLLTP00000017170.1"/>
    <property type="gene ID" value="ENSLLTG00000013035.1"/>
</dbReference>
<name>A0A8C5WVZ7_LATLA</name>
<proteinExistence type="inferred from homology"/>
<keyword evidence="13" id="KW-1185">Reference proteome</keyword>
<keyword evidence="9" id="KW-0325">Glycoprotein</keyword>
<keyword evidence="8" id="KW-1015">Disulfide bond</keyword>
<keyword evidence="2" id="KW-0490">MHC I</keyword>
<dbReference type="Pfam" id="PF00129">
    <property type="entry name" value="MHC_I"/>
    <property type="match status" value="1"/>
</dbReference>
<dbReference type="InterPro" id="IPR011161">
    <property type="entry name" value="MHC_I-like_Ag-recog"/>
</dbReference>
<evidence type="ECO:0000313" key="12">
    <source>
        <dbReference type="Ensembl" id="ENSLLTP00000017170.1"/>
    </source>
</evidence>
<keyword evidence="5" id="KW-0391">Immunity</keyword>
<sequence length="311" mass="35788">VRILAVLSYNLCKIKMECTFSSKLLYWFFKFLSPTPPLSVHSKSKTGIEMFYELTVCLLGLHTWQNMYGCELRKDGSRGGFVQYGYNGKTFITFNKETLTWVAPDSLAQITQRKWDAIPGKKEKEKAYLEKICIEWLERYLSYGNETLLRREPPVVMVSNRTEVEDGMEMHICWIHGFYPREIDASWRRDGEVWLEDTLHGSVVSNADGTYHYWLSIQTDPKQRVRYWCHVEHNGLQESLDMALKAQNFCMENVSNSSVLHPLRHPFCILMHPLYLLGICCASVQLASARTQGGSGTDAEWMQNGCLADAA</sequence>
<evidence type="ECO:0000256" key="6">
    <source>
        <dbReference type="ARBA" id="ARBA00022989"/>
    </source>
</evidence>
<dbReference type="InterPro" id="IPR050208">
    <property type="entry name" value="MHC_class-I_related"/>
</dbReference>
<keyword evidence="7" id="KW-0472">Membrane</keyword>
<dbReference type="PANTHER" id="PTHR16675:SF242">
    <property type="entry name" value="MAJOR HISTOCOMPATIBILITY COMPLEX CLASS I-RELATED GENE PROTEIN"/>
    <property type="match status" value="1"/>
</dbReference>
<comment type="similarity">
    <text evidence="10">Belongs to the MHC class I family.</text>
</comment>
<dbReference type="InterPro" id="IPR001039">
    <property type="entry name" value="MHC_I_a_a1/a2"/>
</dbReference>
<comment type="subcellular location">
    <subcellularLocation>
        <location evidence="1">Membrane</location>
        <topology evidence="1">Single-pass type I membrane protein</topology>
    </subcellularLocation>
</comment>
<evidence type="ECO:0000256" key="2">
    <source>
        <dbReference type="ARBA" id="ARBA00022451"/>
    </source>
</evidence>
<dbReference type="InterPro" id="IPR011162">
    <property type="entry name" value="MHC_I/II-like_Ag-recog"/>
</dbReference>
<protein>
    <recommendedName>
        <fullName evidence="11">Ig-like domain-containing protein</fullName>
    </recommendedName>
</protein>
<feature type="domain" description="Ig-like" evidence="11">
    <location>
        <begin position="153"/>
        <end position="243"/>
    </location>
</feature>
<dbReference type="InterPro" id="IPR013783">
    <property type="entry name" value="Ig-like_fold"/>
</dbReference>